<evidence type="ECO:0000313" key="3">
    <source>
        <dbReference type="Proteomes" id="UP000534286"/>
    </source>
</evidence>
<comment type="caution">
    <text evidence="2">The sequence shown here is derived from an EMBL/GenBank/DDBJ whole genome shotgun (WGS) entry which is preliminary data.</text>
</comment>
<dbReference type="SUPFAM" id="SSF55154">
    <property type="entry name" value="CYTH-like phosphatases"/>
    <property type="match status" value="1"/>
</dbReference>
<dbReference type="Pfam" id="PF01928">
    <property type="entry name" value="CYTH"/>
    <property type="match status" value="1"/>
</dbReference>
<dbReference type="PROSITE" id="PS51707">
    <property type="entry name" value="CYTH"/>
    <property type="match status" value="1"/>
</dbReference>
<dbReference type="AlphaFoldDB" id="A0A7W7RUW0"/>
<evidence type="ECO:0000313" key="2">
    <source>
        <dbReference type="EMBL" id="MBB4937841.1"/>
    </source>
</evidence>
<dbReference type="InterPro" id="IPR023577">
    <property type="entry name" value="CYTH_domain"/>
</dbReference>
<dbReference type="EC" id="4.6.1.1" evidence="2"/>
<protein>
    <submittedName>
        <fullName evidence="2">Adenylate cyclase class 2</fullName>
        <ecNumber evidence="2">4.6.1.1</ecNumber>
    </submittedName>
</protein>
<evidence type="ECO:0000259" key="1">
    <source>
        <dbReference type="PROSITE" id="PS51707"/>
    </source>
</evidence>
<name>A0A7W7RUW0_9ACTN</name>
<dbReference type="RefSeq" id="WP_184754146.1">
    <property type="nucleotide sequence ID" value="NZ_BAABEK010000039.1"/>
</dbReference>
<dbReference type="GO" id="GO:0004016">
    <property type="term" value="F:adenylate cyclase activity"/>
    <property type="evidence" value="ECO:0007669"/>
    <property type="project" value="UniProtKB-EC"/>
</dbReference>
<keyword evidence="2" id="KW-0456">Lyase</keyword>
<dbReference type="InterPro" id="IPR033469">
    <property type="entry name" value="CYTH-like_dom_sf"/>
</dbReference>
<reference evidence="2 3" key="1">
    <citation type="submission" date="2020-08" db="EMBL/GenBank/DDBJ databases">
        <title>Sequencing the genomes of 1000 actinobacteria strains.</title>
        <authorList>
            <person name="Klenk H.-P."/>
        </authorList>
    </citation>
    <scope>NUCLEOTIDE SEQUENCE [LARGE SCALE GENOMIC DNA]</scope>
    <source>
        <strain evidence="2 3">DSM 43023</strain>
    </source>
</reference>
<sequence>MPIEYEAKVLDIDPDRTADLIIALGGGKVAGTRLMRRYVYDITPGDMGRWIRLRDTGTEITLTVKEITDDGIDGTRETEVAVLDFETTNELLGKLGFTPKSYQENRRTSFTLDGAELEIDEWPGIPPYLEIEAGDRDHVIAVARRLGYDEERLTGENTLKVYARYGIDLTAIADLRFDTESVGTSSWTTCNAASSTAAPRPADPHELATAQPGDTVHLVPGSSAKATIAVVPAGDLDQ</sequence>
<keyword evidence="3" id="KW-1185">Reference proteome</keyword>
<dbReference type="Proteomes" id="UP000534286">
    <property type="component" value="Unassembled WGS sequence"/>
</dbReference>
<feature type="domain" description="CYTH" evidence="1">
    <location>
        <begin position="2"/>
        <end position="164"/>
    </location>
</feature>
<proteinExistence type="predicted"/>
<gene>
    <name evidence="2" type="ORF">FHR32_002146</name>
</gene>
<organism evidence="2 3">
    <name type="scientific">Streptosporangium album</name>
    <dbReference type="NCBI Taxonomy" id="47479"/>
    <lineage>
        <taxon>Bacteria</taxon>
        <taxon>Bacillati</taxon>
        <taxon>Actinomycetota</taxon>
        <taxon>Actinomycetes</taxon>
        <taxon>Streptosporangiales</taxon>
        <taxon>Streptosporangiaceae</taxon>
        <taxon>Streptosporangium</taxon>
    </lineage>
</organism>
<dbReference type="Gene3D" id="2.40.320.10">
    <property type="entry name" value="Hypothetical Protein Pfu-838710-001"/>
    <property type="match status" value="1"/>
</dbReference>
<accession>A0A7W7RUW0</accession>
<dbReference type="EMBL" id="JACHJU010000001">
    <property type="protein sequence ID" value="MBB4937841.1"/>
    <property type="molecule type" value="Genomic_DNA"/>
</dbReference>